<dbReference type="OrthoDB" id="3222at2759"/>
<evidence type="ECO:0000256" key="7">
    <source>
        <dbReference type="RuleBase" id="RU000477"/>
    </source>
</evidence>
<dbReference type="PROSITE" id="PS00221">
    <property type="entry name" value="MIP"/>
    <property type="match status" value="1"/>
</dbReference>
<accession>A0A9W8AFK6</accession>
<dbReference type="CDD" id="cd00333">
    <property type="entry name" value="MIP"/>
    <property type="match status" value="1"/>
</dbReference>
<feature type="transmembrane region" description="Helical" evidence="9">
    <location>
        <begin position="288"/>
        <end position="308"/>
    </location>
</feature>
<sequence>MPPNPPPLGAEPSYPSKSEHQPPRNPSSEALEVDLGPGALYNWQHGGPSVTAPHPAAHAARDSPSSPESEMDSPARRRRRRHRPRAGPRWRRPFFTGNSSFSISLALGDQGPWRRIRYYYREYLAELLGTYVMVLLGLGVIFTSALNADAKYQAWVLISLAWAFAIMTGLFISQGVSGGHLNPAVTLAFAVWRKFPWRKVPGYWFAQLLGAFTAAGTLHLLFLQSLNAYSGSRRDVTGPYATAGLFVTFPIDVINIGTAFLSESLSTAILVIVVFGVTDRHNVPPVGWGPLALGLTVAGLLMSLAFQAGGALNPARDLGPRLYLLAAGYGVETFQAHSHYFYVPVVAPCVGAVIGGFVYDLLIISSLRKVI</sequence>
<feature type="transmembrane region" description="Helical" evidence="9">
    <location>
        <begin position="203"/>
        <end position="223"/>
    </location>
</feature>
<dbReference type="PRINTS" id="PR00783">
    <property type="entry name" value="MINTRINSICP"/>
</dbReference>
<feature type="transmembrane region" description="Helical" evidence="9">
    <location>
        <begin position="123"/>
        <end position="146"/>
    </location>
</feature>
<dbReference type="NCBIfam" id="TIGR00861">
    <property type="entry name" value="MIP"/>
    <property type="match status" value="1"/>
</dbReference>
<comment type="similarity">
    <text evidence="2 7">Belongs to the MIP/aquaporin (TC 1.A.8) family.</text>
</comment>
<proteinExistence type="inferred from homology"/>
<keyword evidence="3 7" id="KW-0813">Transport</keyword>
<dbReference type="Gene3D" id="1.20.1080.10">
    <property type="entry name" value="Glycerol uptake facilitator protein"/>
    <property type="match status" value="1"/>
</dbReference>
<dbReference type="GO" id="GO:0015254">
    <property type="term" value="F:glycerol channel activity"/>
    <property type="evidence" value="ECO:0007669"/>
    <property type="project" value="TreeGrafter"/>
</dbReference>
<evidence type="ECO:0000256" key="5">
    <source>
        <dbReference type="ARBA" id="ARBA00022989"/>
    </source>
</evidence>
<comment type="caution">
    <text evidence="10">The sequence shown here is derived from an EMBL/GenBank/DDBJ whole genome shotgun (WGS) entry which is preliminary data.</text>
</comment>
<organism evidence="10 11">
    <name type="scientific">Tieghemiomyces parasiticus</name>
    <dbReference type="NCBI Taxonomy" id="78921"/>
    <lineage>
        <taxon>Eukaryota</taxon>
        <taxon>Fungi</taxon>
        <taxon>Fungi incertae sedis</taxon>
        <taxon>Zoopagomycota</taxon>
        <taxon>Kickxellomycotina</taxon>
        <taxon>Dimargaritomycetes</taxon>
        <taxon>Dimargaritales</taxon>
        <taxon>Dimargaritaceae</taxon>
        <taxon>Tieghemiomyces</taxon>
    </lineage>
</organism>
<keyword evidence="11" id="KW-1185">Reference proteome</keyword>
<keyword evidence="4 7" id="KW-0812">Transmembrane</keyword>
<feature type="compositionally biased region" description="Basic residues" evidence="8">
    <location>
        <begin position="76"/>
        <end position="89"/>
    </location>
</feature>
<dbReference type="GO" id="GO:0015250">
    <property type="term" value="F:water channel activity"/>
    <property type="evidence" value="ECO:0007669"/>
    <property type="project" value="TreeGrafter"/>
</dbReference>
<dbReference type="InterPro" id="IPR023271">
    <property type="entry name" value="Aquaporin-like"/>
</dbReference>
<evidence type="ECO:0000313" key="10">
    <source>
        <dbReference type="EMBL" id="KAJ1925008.1"/>
    </source>
</evidence>
<dbReference type="PANTHER" id="PTHR43829">
    <property type="entry name" value="AQUAPORIN OR AQUAGLYCEROPORIN RELATED"/>
    <property type="match status" value="1"/>
</dbReference>
<dbReference type="Pfam" id="PF00230">
    <property type="entry name" value="MIP"/>
    <property type="match status" value="1"/>
</dbReference>
<dbReference type="GO" id="GO:0005886">
    <property type="term" value="C:plasma membrane"/>
    <property type="evidence" value="ECO:0007669"/>
    <property type="project" value="TreeGrafter"/>
</dbReference>
<dbReference type="Proteomes" id="UP001150569">
    <property type="component" value="Unassembled WGS sequence"/>
</dbReference>
<comment type="subcellular location">
    <subcellularLocation>
        <location evidence="1">Membrane</location>
        <topology evidence="1">Multi-pass membrane protein</topology>
    </subcellularLocation>
</comment>
<dbReference type="InterPro" id="IPR022357">
    <property type="entry name" value="MIP_CS"/>
</dbReference>
<gene>
    <name evidence="10" type="primary">FPS1_6</name>
    <name evidence="10" type="ORF">IWQ60_004830</name>
</gene>
<evidence type="ECO:0000256" key="2">
    <source>
        <dbReference type="ARBA" id="ARBA00006175"/>
    </source>
</evidence>
<feature type="transmembrane region" description="Helical" evidence="9">
    <location>
        <begin position="152"/>
        <end position="172"/>
    </location>
</feature>
<feature type="transmembrane region" description="Helical" evidence="9">
    <location>
        <begin position="243"/>
        <end position="276"/>
    </location>
</feature>
<evidence type="ECO:0000256" key="8">
    <source>
        <dbReference type="SAM" id="MobiDB-lite"/>
    </source>
</evidence>
<evidence type="ECO:0000256" key="3">
    <source>
        <dbReference type="ARBA" id="ARBA00022448"/>
    </source>
</evidence>
<feature type="transmembrane region" description="Helical" evidence="9">
    <location>
        <begin position="340"/>
        <end position="362"/>
    </location>
</feature>
<dbReference type="SUPFAM" id="SSF81338">
    <property type="entry name" value="Aquaporin-like"/>
    <property type="match status" value="1"/>
</dbReference>
<dbReference type="EMBL" id="JANBPT010000243">
    <property type="protein sequence ID" value="KAJ1925008.1"/>
    <property type="molecule type" value="Genomic_DNA"/>
</dbReference>
<name>A0A9W8AFK6_9FUNG</name>
<keyword evidence="6 9" id="KW-0472">Membrane</keyword>
<protein>
    <submittedName>
        <fullName evidence="10">Glycerol channel</fullName>
    </submittedName>
</protein>
<dbReference type="AlphaFoldDB" id="A0A9W8AFK6"/>
<evidence type="ECO:0000256" key="1">
    <source>
        <dbReference type="ARBA" id="ARBA00004141"/>
    </source>
</evidence>
<dbReference type="PANTHER" id="PTHR43829:SF9">
    <property type="entry name" value="AQUAPORIN-9"/>
    <property type="match status" value="1"/>
</dbReference>
<dbReference type="InterPro" id="IPR000425">
    <property type="entry name" value="MIP"/>
</dbReference>
<dbReference type="InterPro" id="IPR050363">
    <property type="entry name" value="MIP/Aquaporin"/>
</dbReference>
<reference evidence="10" key="1">
    <citation type="submission" date="2022-07" db="EMBL/GenBank/DDBJ databases">
        <title>Phylogenomic reconstructions and comparative analyses of Kickxellomycotina fungi.</title>
        <authorList>
            <person name="Reynolds N.K."/>
            <person name="Stajich J.E."/>
            <person name="Barry K."/>
            <person name="Grigoriev I.V."/>
            <person name="Crous P."/>
            <person name="Smith M.E."/>
        </authorList>
    </citation>
    <scope>NUCLEOTIDE SEQUENCE</scope>
    <source>
        <strain evidence="10">RSA 861</strain>
    </source>
</reference>
<evidence type="ECO:0000256" key="4">
    <source>
        <dbReference type="ARBA" id="ARBA00022692"/>
    </source>
</evidence>
<feature type="region of interest" description="Disordered" evidence="8">
    <location>
        <begin position="1"/>
        <end position="89"/>
    </location>
</feature>
<evidence type="ECO:0000256" key="9">
    <source>
        <dbReference type="SAM" id="Phobius"/>
    </source>
</evidence>
<keyword evidence="5 9" id="KW-1133">Transmembrane helix</keyword>
<evidence type="ECO:0000256" key="6">
    <source>
        <dbReference type="ARBA" id="ARBA00023136"/>
    </source>
</evidence>
<evidence type="ECO:0000313" key="11">
    <source>
        <dbReference type="Proteomes" id="UP001150569"/>
    </source>
</evidence>